<feature type="region of interest" description="Disordered" evidence="2">
    <location>
        <begin position="32"/>
        <end position="53"/>
    </location>
</feature>
<evidence type="ECO:0000256" key="1">
    <source>
        <dbReference type="SAM" id="Coils"/>
    </source>
</evidence>
<dbReference type="InterPro" id="IPR045358">
    <property type="entry name" value="Ty3_capsid"/>
</dbReference>
<dbReference type="InterPro" id="IPR021109">
    <property type="entry name" value="Peptidase_aspartic_dom_sf"/>
</dbReference>
<reference evidence="4" key="1">
    <citation type="journal article" date="2017" name="Nature">
        <title>The genome of Chenopodium quinoa.</title>
        <authorList>
            <person name="Jarvis D.E."/>
            <person name="Ho Y.S."/>
            <person name="Lightfoot D.J."/>
            <person name="Schmoeckel S.M."/>
            <person name="Li B."/>
            <person name="Borm T.J.A."/>
            <person name="Ohyanagi H."/>
            <person name="Mineta K."/>
            <person name="Michell C.T."/>
            <person name="Saber N."/>
            <person name="Kharbatia N.M."/>
            <person name="Rupper R.R."/>
            <person name="Sharp A.R."/>
            <person name="Dally N."/>
            <person name="Boughton B.A."/>
            <person name="Woo Y.H."/>
            <person name="Gao G."/>
            <person name="Schijlen E.G.W.M."/>
            <person name="Guo X."/>
            <person name="Momin A.A."/>
            <person name="Negrao S."/>
            <person name="Al-Babili S."/>
            <person name="Gehring C."/>
            <person name="Roessner U."/>
            <person name="Jung C."/>
            <person name="Murphy K."/>
            <person name="Arold S.T."/>
            <person name="Gojobori T."/>
            <person name="van der Linden C.G."/>
            <person name="van Loo E.N."/>
            <person name="Jellen E.N."/>
            <person name="Maughan P.J."/>
            <person name="Tester M."/>
        </authorList>
    </citation>
    <scope>NUCLEOTIDE SEQUENCE [LARGE SCALE GENOMIC DNA]</scope>
    <source>
        <strain evidence="4">cv. PI 614886</strain>
    </source>
</reference>
<reference evidence="4" key="2">
    <citation type="submission" date="2021-03" db="UniProtKB">
        <authorList>
            <consortium name="EnsemblPlants"/>
        </authorList>
    </citation>
    <scope>IDENTIFICATION</scope>
</reference>
<dbReference type="AlphaFoldDB" id="A0A803LTV8"/>
<protein>
    <recommendedName>
        <fullName evidence="3">Ty3 transposon capsid-like protein domain-containing protein</fullName>
    </recommendedName>
</protein>
<dbReference type="Pfam" id="PF13650">
    <property type="entry name" value="Asp_protease_2"/>
    <property type="match status" value="1"/>
</dbReference>
<evidence type="ECO:0000313" key="4">
    <source>
        <dbReference type="EnsemblPlants" id="AUR62018652-RA:cds"/>
    </source>
</evidence>
<dbReference type="Gene3D" id="2.40.70.10">
    <property type="entry name" value="Acid Proteases"/>
    <property type="match status" value="1"/>
</dbReference>
<accession>A0A803LTV8</accession>
<organism evidence="4 5">
    <name type="scientific">Chenopodium quinoa</name>
    <name type="common">Quinoa</name>
    <dbReference type="NCBI Taxonomy" id="63459"/>
    <lineage>
        <taxon>Eukaryota</taxon>
        <taxon>Viridiplantae</taxon>
        <taxon>Streptophyta</taxon>
        <taxon>Embryophyta</taxon>
        <taxon>Tracheophyta</taxon>
        <taxon>Spermatophyta</taxon>
        <taxon>Magnoliopsida</taxon>
        <taxon>eudicotyledons</taxon>
        <taxon>Gunneridae</taxon>
        <taxon>Pentapetalae</taxon>
        <taxon>Caryophyllales</taxon>
        <taxon>Chenopodiaceae</taxon>
        <taxon>Chenopodioideae</taxon>
        <taxon>Atripliceae</taxon>
        <taxon>Chenopodium</taxon>
    </lineage>
</organism>
<evidence type="ECO:0000313" key="5">
    <source>
        <dbReference type="Proteomes" id="UP000596660"/>
    </source>
</evidence>
<sequence>MEEQVKQLEKKIEEQASNMQALMQMVRELKEGGGSNMDSQRNSNGGTLNRPQGMVPKIQFPTFDGSNPRIWIKKCSRYFSLCKIANEVRVDLASLYMIDKAESWVSSYLSVRKNVDWDDFIIDVTPRFKDGKGINVVEQFNKLQQDDNLEDYIDKFEDLRSVLLQNGHCLSEEYILECFVGGLKFAIKPFVRAFNPSSITEAVGYARLQEEQLVAYSSKPAAKPFQNYQNTKQYTPNTYKPPLLPTPHTKPTSQVLTKFQPRPFKHIPADEYSDECDEDSLICDSEPRISMNALSGNQSFHTMRVVGMMNGKPLHIVIDSGSTHNFLDLTLATKLGCQVEKISPQSVTVADGNHIACQHKCSKFEWVMNKRNFEAEVMLISLGGIPPKKVQVVDGKPDAKVLANAAHLCLLQVVDMDIGSLESECILSSNELDCSSVSELQDLKDQFSDIFADPAELPPLREQKISTPFQQFWLSKLMGFDYEMQYRRGQENLAADALSRKQGSVMILMAISVISTDLVSQIKSSYHLDFNLIEIIEELQDVTVFAGFSLKNGLLRKKNRIVVGPDEQRAETEID</sequence>
<keyword evidence="5" id="KW-1185">Reference proteome</keyword>
<dbReference type="Proteomes" id="UP000596660">
    <property type="component" value="Unplaced"/>
</dbReference>
<feature type="domain" description="Ty3 transposon capsid-like protein" evidence="3">
    <location>
        <begin position="87"/>
        <end position="217"/>
    </location>
</feature>
<keyword evidence="1" id="KW-0175">Coiled coil</keyword>
<dbReference type="Gramene" id="AUR62018652-RA">
    <property type="protein sequence ID" value="AUR62018652-RA:cds"/>
    <property type="gene ID" value="AUR62018652"/>
</dbReference>
<dbReference type="Pfam" id="PF19259">
    <property type="entry name" value="Ty3_capsid"/>
    <property type="match status" value="1"/>
</dbReference>
<feature type="compositionally biased region" description="Polar residues" evidence="2">
    <location>
        <begin position="36"/>
        <end position="50"/>
    </location>
</feature>
<evidence type="ECO:0000256" key="2">
    <source>
        <dbReference type="SAM" id="MobiDB-lite"/>
    </source>
</evidence>
<name>A0A803LTV8_CHEQI</name>
<feature type="coiled-coil region" evidence="1">
    <location>
        <begin position="5"/>
        <end position="32"/>
    </location>
</feature>
<evidence type="ECO:0000259" key="3">
    <source>
        <dbReference type="Pfam" id="PF19259"/>
    </source>
</evidence>
<proteinExistence type="predicted"/>
<dbReference type="EnsemblPlants" id="AUR62018652-RA">
    <property type="protein sequence ID" value="AUR62018652-RA:cds"/>
    <property type="gene ID" value="AUR62018652"/>
</dbReference>
<dbReference type="CDD" id="cd00303">
    <property type="entry name" value="retropepsin_like"/>
    <property type="match status" value="1"/>
</dbReference>